<dbReference type="SUPFAM" id="SSF141868">
    <property type="entry name" value="EAL domain-like"/>
    <property type="match status" value="1"/>
</dbReference>
<dbReference type="InterPro" id="IPR001610">
    <property type="entry name" value="PAC"/>
</dbReference>
<evidence type="ECO:0000313" key="13">
    <source>
        <dbReference type="Proteomes" id="UP000287766"/>
    </source>
</evidence>
<gene>
    <name evidence="12" type="ORF">CWE22_00970</name>
</gene>
<dbReference type="Gene3D" id="3.30.70.270">
    <property type="match status" value="1"/>
</dbReference>
<dbReference type="GO" id="GO:0005886">
    <property type="term" value="C:plasma membrane"/>
    <property type="evidence" value="ECO:0007669"/>
    <property type="project" value="UniProtKB-SubCell"/>
</dbReference>
<organism evidence="12 13">
    <name type="scientific">Pseudidiomarina aestuarii</name>
    <dbReference type="NCBI Taxonomy" id="624146"/>
    <lineage>
        <taxon>Bacteria</taxon>
        <taxon>Pseudomonadati</taxon>
        <taxon>Pseudomonadota</taxon>
        <taxon>Gammaproteobacteria</taxon>
        <taxon>Alteromonadales</taxon>
        <taxon>Idiomarinaceae</taxon>
        <taxon>Pseudidiomarina</taxon>
    </lineage>
</organism>
<feature type="transmembrane region" description="Helical" evidence="7">
    <location>
        <begin position="157"/>
        <end position="176"/>
    </location>
</feature>
<dbReference type="PANTHER" id="PTHR44757">
    <property type="entry name" value="DIGUANYLATE CYCLASE DGCP"/>
    <property type="match status" value="1"/>
</dbReference>
<feature type="domain" description="PAS" evidence="8">
    <location>
        <begin position="301"/>
        <end position="358"/>
    </location>
</feature>
<evidence type="ECO:0000259" key="10">
    <source>
        <dbReference type="PROSITE" id="PS50883"/>
    </source>
</evidence>
<evidence type="ECO:0000313" key="12">
    <source>
        <dbReference type="EMBL" id="RUO40803.1"/>
    </source>
</evidence>
<keyword evidence="3" id="KW-1003">Cell membrane</keyword>
<dbReference type="EMBL" id="PIPR01000001">
    <property type="protein sequence ID" value="RUO40803.1"/>
    <property type="molecule type" value="Genomic_DNA"/>
</dbReference>
<dbReference type="Pfam" id="PF05231">
    <property type="entry name" value="MASE1"/>
    <property type="match status" value="1"/>
</dbReference>
<dbReference type="PROSITE" id="PS50883">
    <property type="entry name" value="EAL"/>
    <property type="match status" value="1"/>
</dbReference>
<dbReference type="FunFam" id="3.30.70.270:FF:000001">
    <property type="entry name" value="Diguanylate cyclase domain protein"/>
    <property type="match status" value="1"/>
</dbReference>
<dbReference type="InterPro" id="IPR043128">
    <property type="entry name" value="Rev_trsase/Diguanyl_cyclase"/>
</dbReference>
<dbReference type="InterPro" id="IPR000160">
    <property type="entry name" value="GGDEF_dom"/>
</dbReference>
<dbReference type="SUPFAM" id="SSF55073">
    <property type="entry name" value="Nucleotide cyclase"/>
    <property type="match status" value="1"/>
</dbReference>
<feature type="domain" description="PAS" evidence="8">
    <location>
        <begin position="428"/>
        <end position="501"/>
    </location>
</feature>
<dbReference type="SUPFAM" id="SSF55785">
    <property type="entry name" value="PYP-like sensor domain (PAS domain)"/>
    <property type="match status" value="2"/>
</dbReference>
<dbReference type="CDD" id="cd01949">
    <property type="entry name" value="GGDEF"/>
    <property type="match status" value="1"/>
</dbReference>
<dbReference type="SMART" id="SM00052">
    <property type="entry name" value="EAL"/>
    <property type="match status" value="1"/>
</dbReference>
<dbReference type="InterPro" id="IPR035919">
    <property type="entry name" value="EAL_sf"/>
</dbReference>
<dbReference type="Gene3D" id="3.30.450.20">
    <property type="entry name" value="PAS domain"/>
    <property type="match status" value="2"/>
</dbReference>
<reference evidence="13" key="1">
    <citation type="journal article" date="2018" name="Front. Microbiol.">
        <title>Genome-Based Analysis Reveals the Taxonomy and Diversity of the Family Idiomarinaceae.</title>
        <authorList>
            <person name="Liu Y."/>
            <person name="Lai Q."/>
            <person name="Shao Z."/>
        </authorList>
    </citation>
    <scope>NUCLEOTIDE SEQUENCE [LARGE SCALE GENOMIC DNA]</scope>
    <source>
        <strain evidence="13">KYW314</strain>
    </source>
</reference>
<dbReference type="SMART" id="SM00091">
    <property type="entry name" value="PAS"/>
    <property type="match status" value="2"/>
</dbReference>
<comment type="subcellular location">
    <subcellularLocation>
        <location evidence="2">Cell membrane</location>
        <topology evidence="2">Multi-pass membrane protein</topology>
    </subcellularLocation>
</comment>
<feature type="transmembrane region" description="Helical" evidence="7">
    <location>
        <begin position="44"/>
        <end position="63"/>
    </location>
</feature>
<dbReference type="InterPro" id="IPR000700">
    <property type="entry name" value="PAS-assoc_C"/>
</dbReference>
<evidence type="ECO:0000256" key="3">
    <source>
        <dbReference type="ARBA" id="ARBA00022475"/>
    </source>
</evidence>
<evidence type="ECO:0008006" key="14">
    <source>
        <dbReference type="Google" id="ProtNLM"/>
    </source>
</evidence>
<dbReference type="SMART" id="SM00267">
    <property type="entry name" value="GGDEF"/>
    <property type="match status" value="1"/>
</dbReference>
<dbReference type="Pfam" id="PF00990">
    <property type="entry name" value="GGDEF"/>
    <property type="match status" value="1"/>
</dbReference>
<evidence type="ECO:0000256" key="1">
    <source>
        <dbReference type="ARBA" id="ARBA00001946"/>
    </source>
</evidence>
<feature type="domain" description="EAL" evidence="10">
    <location>
        <begin position="732"/>
        <end position="977"/>
    </location>
</feature>
<keyword evidence="6 7" id="KW-0472">Membrane</keyword>
<feature type="transmembrane region" description="Helical" evidence="7">
    <location>
        <begin position="126"/>
        <end position="145"/>
    </location>
</feature>
<dbReference type="InterPro" id="IPR035965">
    <property type="entry name" value="PAS-like_dom_sf"/>
</dbReference>
<dbReference type="NCBIfam" id="TIGR00254">
    <property type="entry name" value="GGDEF"/>
    <property type="match status" value="1"/>
</dbReference>
<feature type="domain" description="PAC" evidence="9">
    <location>
        <begin position="375"/>
        <end position="427"/>
    </location>
</feature>
<feature type="transmembrane region" description="Helical" evidence="7">
    <location>
        <begin position="268"/>
        <end position="288"/>
    </location>
</feature>
<dbReference type="Gene3D" id="3.20.20.450">
    <property type="entry name" value="EAL domain"/>
    <property type="match status" value="1"/>
</dbReference>
<feature type="transmembrane region" description="Helical" evidence="7">
    <location>
        <begin position="83"/>
        <end position="106"/>
    </location>
</feature>
<dbReference type="CDD" id="cd00130">
    <property type="entry name" value="PAS"/>
    <property type="match status" value="2"/>
</dbReference>
<evidence type="ECO:0000256" key="6">
    <source>
        <dbReference type="ARBA" id="ARBA00023136"/>
    </source>
</evidence>
<feature type="domain" description="GGDEF" evidence="11">
    <location>
        <begin position="590"/>
        <end position="723"/>
    </location>
</feature>
<dbReference type="Pfam" id="PF00989">
    <property type="entry name" value="PAS"/>
    <property type="match status" value="1"/>
</dbReference>
<evidence type="ECO:0000259" key="9">
    <source>
        <dbReference type="PROSITE" id="PS50113"/>
    </source>
</evidence>
<dbReference type="GO" id="GO:0003824">
    <property type="term" value="F:catalytic activity"/>
    <property type="evidence" value="ECO:0007669"/>
    <property type="project" value="UniProtKB-ARBA"/>
</dbReference>
<proteinExistence type="predicted"/>
<dbReference type="PROSITE" id="PS50113">
    <property type="entry name" value="PAC"/>
    <property type="match status" value="2"/>
</dbReference>
<evidence type="ECO:0000259" key="8">
    <source>
        <dbReference type="PROSITE" id="PS50112"/>
    </source>
</evidence>
<feature type="transmembrane region" description="Helical" evidence="7">
    <location>
        <begin position="236"/>
        <end position="256"/>
    </location>
</feature>
<evidence type="ECO:0000256" key="2">
    <source>
        <dbReference type="ARBA" id="ARBA00004651"/>
    </source>
</evidence>
<sequence>MDVRETKTIITKHAFWFLVTALLFGSLAALSLHLSQQANSISLIWYANAASGVAFAIAAKRFWPAMITALIISNFAVDSLFSTPIAVSASFIPGNLVEALLIGYLIHRWFRNDPSQVPIQTTLERLAVLFIAPALIGASLGAVAATAQFQTPYGSAWFSWAVSSLFGNITIIPLGLEILRKHLREDKVRLTDSTHLAIATVFLVLALLAFSFMPYPFVYAASCLLAVALLTHKAELSIIVVPFSIGLVALVAFGYHEPAYADFDLAESLFYLPMAIIVAMALLLSSVLRAHNSAIRQLEVNSSRFRSLYERTPVPLHSMDIDNNLIVVSDGWLDLLGYDRKDVVGKRSLDFFTAESAEYAVNQVFPEFKKHGIVKNVPYRMIRKDGTIIHVEVSSIWEYDQQNRPFRTLAAIRDVTNETLLSDQLARDRDLIQVTLDSIADGVITTDIRGKITYMNPVAEHLLGIKHQAAAGKNFDDVVEIFNEVTSEPYHDLINSSLRQRRKRELSEFAAIRDRQHRVRSIQTTIAPIINQKGLLHGAVMIFQDVTEFRANVQHMQYLAQTDTLTRLPNRLKLLDQLADACKRAAQGRYHCALLYMDLDNFKAINDSLGHSVGDELLNVIAARLRSNIRTGDTVARLGGDEFVILLGATSERRVIDNVCRKIIREVNRPIQLHNHVLEASVSIGITLCPEDSEDAETLLRQAESAMYVAKKQVRNGFHYFSEAIAAEIRSKFDAEQKIRYAIQNQLFTLHYQPIVQASDQAVVAYEALCRWQPEAALDLTTTEIIQIAEDSRLIIPLGYQLLELACATIHSLPKVFADGNVRLTFNVSAIQLNETDFVDNLLKILDDYDVKPDQFIFELTETALMVNPTESLATLQRLQDLGAEAAIDDFGTGYSSLSYLANLPASMIKIDKSFTSAESLTVQSNIEMVKAIVSIANTMNLQVVAEGVESQAQAEHLAELGCTLLQGFHCGRPTSL</sequence>
<keyword evidence="5 7" id="KW-1133">Transmembrane helix</keyword>
<comment type="caution">
    <text evidence="12">The sequence shown here is derived from an EMBL/GenBank/DDBJ whole genome shotgun (WGS) entry which is preliminary data.</text>
</comment>
<dbReference type="InterPro" id="IPR000014">
    <property type="entry name" value="PAS"/>
</dbReference>
<evidence type="ECO:0000259" key="11">
    <source>
        <dbReference type="PROSITE" id="PS50887"/>
    </source>
</evidence>
<dbReference type="Pfam" id="PF00563">
    <property type="entry name" value="EAL"/>
    <property type="match status" value="1"/>
</dbReference>
<dbReference type="Pfam" id="PF13426">
    <property type="entry name" value="PAS_9"/>
    <property type="match status" value="1"/>
</dbReference>
<evidence type="ECO:0000256" key="4">
    <source>
        <dbReference type="ARBA" id="ARBA00022692"/>
    </source>
</evidence>
<feature type="transmembrane region" description="Helical" evidence="7">
    <location>
        <begin position="14"/>
        <end position="32"/>
    </location>
</feature>
<keyword evidence="13" id="KW-1185">Reference proteome</keyword>
<dbReference type="Proteomes" id="UP000287766">
    <property type="component" value="Unassembled WGS sequence"/>
</dbReference>
<dbReference type="AlphaFoldDB" id="A0A7Z6ZT45"/>
<evidence type="ECO:0000256" key="5">
    <source>
        <dbReference type="ARBA" id="ARBA00022989"/>
    </source>
</evidence>
<comment type="cofactor">
    <cofactor evidence="1">
        <name>Mg(2+)</name>
        <dbReference type="ChEBI" id="CHEBI:18420"/>
    </cofactor>
</comment>
<feature type="domain" description="PAC" evidence="9">
    <location>
        <begin position="505"/>
        <end position="558"/>
    </location>
</feature>
<dbReference type="SMART" id="SM00086">
    <property type="entry name" value="PAC"/>
    <property type="match status" value="2"/>
</dbReference>
<dbReference type="PROSITE" id="PS50112">
    <property type="entry name" value="PAS"/>
    <property type="match status" value="2"/>
</dbReference>
<dbReference type="PANTHER" id="PTHR44757:SF2">
    <property type="entry name" value="BIOFILM ARCHITECTURE MAINTENANCE PROTEIN MBAA"/>
    <property type="match status" value="1"/>
</dbReference>
<dbReference type="PROSITE" id="PS50887">
    <property type="entry name" value="GGDEF"/>
    <property type="match status" value="1"/>
</dbReference>
<dbReference type="GO" id="GO:0006355">
    <property type="term" value="P:regulation of DNA-templated transcription"/>
    <property type="evidence" value="ECO:0007669"/>
    <property type="project" value="InterPro"/>
</dbReference>
<dbReference type="InterPro" id="IPR052155">
    <property type="entry name" value="Biofilm_reg_signaling"/>
</dbReference>
<dbReference type="NCBIfam" id="TIGR00229">
    <property type="entry name" value="sensory_box"/>
    <property type="match status" value="2"/>
</dbReference>
<keyword evidence="4 7" id="KW-0812">Transmembrane</keyword>
<dbReference type="InterPro" id="IPR001633">
    <property type="entry name" value="EAL_dom"/>
</dbReference>
<feature type="transmembrane region" description="Helical" evidence="7">
    <location>
        <begin position="197"/>
        <end position="230"/>
    </location>
</feature>
<name>A0A7Z6ZT45_9GAMM</name>
<accession>A0A7Z6ZT45</accession>
<evidence type="ECO:0000256" key="7">
    <source>
        <dbReference type="SAM" id="Phobius"/>
    </source>
</evidence>
<dbReference type="InterPro" id="IPR029787">
    <property type="entry name" value="Nucleotide_cyclase"/>
</dbReference>
<dbReference type="InterPro" id="IPR007895">
    <property type="entry name" value="MASE1"/>
</dbReference>
<protein>
    <recommendedName>
        <fullName evidence="14">Diguanylate cyclase</fullName>
    </recommendedName>
</protein>
<dbReference type="CDD" id="cd01948">
    <property type="entry name" value="EAL"/>
    <property type="match status" value="1"/>
</dbReference>
<dbReference type="InterPro" id="IPR013767">
    <property type="entry name" value="PAS_fold"/>
</dbReference>